<dbReference type="OrthoDB" id="515684at2759"/>
<dbReference type="PROSITE" id="PS50865">
    <property type="entry name" value="ZF_MYND_2"/>
    <property type="match status" value="1"/>
</dbReference>
<dbReference type="Pfam" id="PF01753">
    <property type="entry name" value="zf-MYND"/>
    <property type="match status" value="1"/>
</dbReference>
<proteinExistence type="predicted"/>
<reference evidence="7 8" key="1">
    <citation type="journal article" date="2010" name="Plant Cell">
        <title>The Chlorella variabilis NC64A genome reveals adaptation to photosymbiosis, coevolution with viruses, and cryptic sex.</title>
        <authorList>
            <person name="Blanc G."/>
            <person name="Duncan G."/>
            <person name="Agarkova I."/>
            <person name="Borodovsky M."/>
            <person name="Gurnon J."/>
            <person name="Kuo A."/>
            <person name="Lindquist E."/>
            <person name="Lucas S."/>
            <person name="Pangilinan J."/>
            <person name="Polle J."/>
            <person name="Salamov A."/>
            <person name="Terry A."/>
            <person name="Yamada T."/>
            <person name="Dunigan D.D."/>
            <person name="Grigoriev I.V."/>
            <person name="Claverie J.M."/>
            <person name="Van Etten J.L."/>
        </authorList>
    </citation>
    <scope>NUCLEOTIDE SEQUENCE [LARGE SCALE GENOMIC DNA]</scope>
    <source>
        <strain evidence="7 8">NC64A</strain>
    </source>
</reference>
<evidence type="ECO:0000313" key="7">
    <source>
        <dbReference type="EMBL" id="EFN51033.1"/>
    </source>
</evidence>
<evidence type="ECO:0000256" key="1">
    <source>
        <dbReference type="ARBA" id="ARBA00022723"/>
    </source>
</evidence>
<keyword evidence="3" id="KW-0862">Zinc</keyword>
<sequence>MYPQAVYLPRALQLMSQLQLPGGGHPPSLAGHIHEILGICSPLQASLSRRPWRADAGRPNDWTNLIRGLNAVGGMLLDDRCFDVPLTHVEATAAKLRAAGHPRAALFLEEVAKTVEVTRTVLEARLGADSSRGEVKIIDVTAGPMPADRYDPLMMDEAGATIVDKKLGRVLVNFAVEVDPATGQPKQLLAGTGWRVPRAGQPGVIIDDRRQGVGLLCTQFALTELCQLTHFMAFDLSGGVKQCGTVVFDFWRSRGPGQEQAEAPGSGPASSAAGEAAAAAEAAAAQLLAEEEREEKQQAARQAAKAAKRQRQKERQRQRGAVPAGEGAAGVRVCAAEGCGNTSGLRRCSGCRAVRYCSEACSHAHWKAHKTECRRLHTAAAAAQP</sequence>
<dbReference type="Gene3D" id="6.10.140.2220">
    <property type="match status" value="1"/>
</dbReference>
<dbReference type="InterPro" id="IPR002893">
    <property type="entry name" value="Znf_MYND"/>
</dbReference>
<feature type="compositionally biased region" description="Low complexity" evidence="5">
    <location>
        <begin position="260"/>
        <end position="288"/>
    </location>
</feature>
<keyword evidence="1" id="KW-0479">Metal-binding</keyword>
<evidence type="ECO:0000313" key="8">
    <source>
        <dbReference type="Proteomes" id="UP000008141"/>
    </source>
</evidence>
<accession>E1ZT10</accession>
<keyword evidence="8" id="KW-1185">Reference proteome</keyword>
<dbReference type="SUPFAM" id="SSF144232">
    <property type="entry name" value="HIT/MYND zinc finger-like"/>
    <property type="match status" value="1"/>
</dbReference>
<feature type="compositionally biased region" description="Basic residues" evidence="5">
    <location>
        <begin position="306"/>
        <end position="318"/>
    </location>
</feature>
<evidence type="ECO:0000256" key="5">
    <source>
        <dbReference type="SAM" id="MobiDB-lite"/>
    </source>
</evidence>
<dbReference type="EMBL" id="GL433869">
    <property type="protein sequence ID" value="EFN51033.1"/>
    <property type="molecule type" value="Genomic_DNA"/>
</dbReference>
<dbReference type="STRING" id="554065.E1ZT10"/>
<evidence type="ECO:0000256" key="2">
    <source>
        <dbReference type="ARBA" id="ARBA00022771"/>
    </source>
</evidence>
<dbReference type="GO" id="GO:0008270">
    <property type="term" value="F:zinc ion binding"/>
    <property type="evidence" value="ECO:0007669"/>
    <property type="project" value="UniProtKB-KW"/>
</dbReference>
<gene>
    <name evidence="7" type="ORF">CHLNCDRAFT_59345</name>
</gene>
<evidence type="ECO:0000259" key="6">
    <source>
        <dbReference type="PROSITE" id="PS50865"/>
    </source>
</evidence>
<keyword evidence="2 4" id="KW-0863">Zinc-finger</keyword>
<feature type="domain" description="MYND-type" evidence="6">
    <location>
        <begin position="336"/>
        <end position="373"/>
    </location>
</feature>
<dbReference type="InParanoid" id="E1ZT10"/>
<evidence type="ECO:0000256" key="4">
    <source>
        <dbReference type="PROSITE-ProRule" id="PRU00134"/>
    </source>
</evidence>
<dbReference type="KEGG" id="cvr:CHLNCDRAFT_59345"/>
<dbReference type="GeneID" id="17350433"/>
<organism evidence="8">
    <name type="scientific">Chlorella variabilis</name>
    <name type="common">Green alga</name>
    <dbReference type="NCBI Taxonomy" id="554065"/>
    <lineage>
        <taxon>Eukaryota</taxon>
        <taxon>Viridiplantae</taxon>
        <taxon>Chlorophyta</taxon>
        <taxon>core chlorophytes</taxon>
        <taxon>Trebouxiophyceae</taxon>
        <taxon>Chlorellales</taxon>
        <taxon>Chlorellaceae</taxon>
        <taxon>Chlorella clade</taxon>
        <taxon>Chlorella</taxon>
    </lineage>
</organism>
<evidence type="ECO:0000256" key="3">
    <source>
        <dbReference type="ARBA" id="ARBA00022833"/>
    </source>
</evidence>
<dbReference type="Proteomes" id="UP000008141">
    <property type="component" value="Unassembled WGS sequence"/>
</dbReference>
<name>E1ZT10_CHLVA</name>
<protein>
    <recommendedName>
        <fullName evidence="6">MYND-type domain-containing protein</fullName>
    </recommendedName>
</protein>
<dbReference type="RefSeq" id="XP_005843135.1">
    <property type="nucleotide sequence ID" value="XM_005843073.1"/>
</dbReference>
<feature type="region of interest" description="Disordered" evidence="5">
    <location>
        <begin position="256"/>
        <end position="324"/>
    </location>
</feature>
<dbReference type="AlphaFoldDB" id="E1ZT10"/>